<dbReference type="Proteomes" id="UP001056978">
    <property type="component" value="Chromosome 2"/>
</dbReference>
<proteinExistence type="predicted"/>
<name>A0ACB9YEU5_PLABR</name>
<protein>
    <submittedName>
        <fullName evidence="1">RING zinc finger protein</fullName>
    </submittedName>
</protein>
<keyword evidence="2" id="KW-1185">Reference proteome</keyword>
<sequence length="1929" mass="224852">MGEENYSAESSSPKNLYFEEVESEIREFKVKQNDTFNFYLDSIDKLLEKVQRAKRDVEERIKKKENMKSERESLSDNNSSGNNNKRNNNNSCDNNNNRDNNNNSGNNAAVKSIISSHRDVKSNYDVKELVKDVKELKLTEKVNEENKKFYNILLLSYRGIISLIKQETPEIFKNIYIKKDVILRLILLHFLQKGDFFMYYVLNKEIEKKKEKRIKKNGINMTNEPNDNSTLNSYNAKVKDGIVPILGNKNEQNVFDKDRETFSKSKLLGKLTFIRNICPLSCGGKKEKMKQVPLLKGIELYTDRNCSKNDALEWNHSESVNDDNSKYYSNNILGDHHNYKHIKDEISFYDIRNDEVMGNPSKDRYYNNGKYSILLNNIKIDKVKNYKGKLFHELKKEYISKISFENNSEQIDIKHTLIEKEVFEGYRKLHTILYNLKNFEVVTCIDWYNNCSESTKKKYSKLIYLLHCIKYLIYSKENKEKALTCLRDLMMNYNENRSHISRLSTFICIGVDNFFFKDMFSNVHSKVFNYFKRAFNEEGIIINVKGKDKLNTKGKRNGGKKGIRSINKDGSKKNVRKILASNFIEKVKNRGKHNTSKKEEKGESYEYSEDDDELHVDSIDSSVYDSEEDEESSSIVDYVTKEAIESRDGHTSRKKKKGKKKEMTKLNKKRKERKKSIKVNEQILERKIKKNKEKIMKRNKQKEQNINSSYKICQKEYALNIKMGRNKGPLIHNNIYKEKHAHIVTGGLNNSQVELEVENNSRPLSEKYIENNIYELLKEENRKRNPFYYDASNDYYTSNKNLILPKVKLSNSKKNQDKKRSDGKEENEVKEEEEEEEEEVEKLKKGWYSYIFNCAKDVFSEVHSRNDKEHVINSNCKFDSNVDRYYNDIDVNEKKESEGIYLYELSENELSQIYQNDNSYKTYKKLNKATQFYDNKDTKILSNSIQNLNCGYHKNCININTNNFTNWFSSYYVNHHNGSNTYCSSNNFFSNVNNDRNNKTYSNIQWLNSYNMLNESCFVRRPNILKRKFAKCKFLNRLCKNDKINEKKKKIDTTLLSNEIGSNKLLPYEEKKTNEESEYKKEIDSSSTSCGLNKGNKIIKLKRKTEVGGDHINSSSISNKIKKIEEEYAQFKENTEYENAQWYSSSYSNTSLSSGHTFYSSSGDDINFSSSSNSDDNKKEDINKVKEEVDLIKEDFLKKNAMIALLNTNNIQAYNRAILAAKNTRLTKTSIDVSRILLTHALTNREIYTLHNSLSNNKSNAEFRRICLKWKANKVKRRNRLRKREKNNETSGEINKKKERRKEKNKEKHDKKKKNEERAQEDNEKDNNRDNSNSNNNNAKRSDEVNSKKNKKGSPAQSKIKIKCVNKKKGNPPESSVKSSSTSALGNFDVNDVITLTKECLLLKKENEKKNEDEKVKIEKCSKREEINEELVEKRKCNQESAKEEKKENPAERVKEINEGIGKQEVDKNKNTMDSGNNDGGVAGNANSIEKLDILNKKDNKIFLCEEIRVKEKDIERVPIEEETNERDKKSENNKMSVDENYINKSIEEINEKGEREGRNKMEKVNEENAQIEKKNIEIDEQNEWGKKTCVEDEIKGDKDHLLATNKKEMDGGNKEKRKIKENIEAKIKKEKKAVFLGTYKKNFKKRRYYSNFLLDEQTETKMKRNKNEASDNKSNKNKKETCKLRRRTKHAIIGKTDHERKNCGSSSSGEFKKKKKGNEKEKKKKKNNMKNDEKNSKPNKSKGAGKENNNGNLKDRKFKKGKEKKNCKEKKVYIHLESPLSILVCGGLISSKKLIEAQAILKENNKRLQEAKNSSSSNNANAKGTHNSIDKLAKEQNNKKKKESSSLFSNSLAVEVDLSGCFFFHSSFTCPISRDKSSKDNPPYLLTCGHAICKSCVDKIHAQRSRQFKCPMCPQYLHLLEIIPLYFN</sequence>
<evidence type="ECO:0000313" key="1">
    <source>
        <dbReference type="EMBL" id="KAI4840985.1"/>
    </source>
</evidence>
<organism evidence="1 2">
    <name type="scientific">Plasmodium brasilianum</name>
    <dbReference type="NCBI Taxonomy" id="5824"/>
    <lineage>
        <taxon>Eukaryota</taxon>
        <taxon>Sar</taxon>
        <taxon>Alveolata</taxon>
        <taxon>Apicomplexa</taxon>
        <taxon>Aconoidasida</taxon>
        <taxon>Haemosporida</taxon>
        <taxon>Plasmodiidae</taxon>
        <taxon>Plasmodium</taxon>
        <taxon>Plasmodium (Plasmodium)</taxon>
    </lineage>
</organism>
<gene>
    <name evidence="1" type="ORF">MKS88_000752</name>
</gene>
<evidence type="ECO:0000313" key="2">
    <source>
        <dbReference type="Proteomes" id="UP001056978"/>
    </source>
</evidence>
<accession>A0ACB9YEU5</accession>
<dbReference type="EMBL" id="CM043770">
    <property type="protein sequence ID" value="KAI4840985.1"/>
    <property type="molecule type" value="Genomic_DNA"/>
</dbReference>
<comment type="caution">
    <text evidence="1">The sequence shown here is derived from an EMBL/GenBank/DDBJ whole genome shotgun (WGS) entry which is preliminary data.</text>
</comment>
<reference evidence="1" key="1">
    <citation type="submission" date="2022-06" db="EMBL/GenBank/DDBJ databases">
        <title>The First Complete Genome of the Simian Malaria Parasite Plasmodium brasilianum.</title>
        <authorList>
            <person name="Bajic M."/>
            <person name="Ravishankar S."/>
        </authorList>
    </citation>
    <scope>NUCLEOTIDE SEQUENCE</scope>
    <source>
        <strain evidence="1">Bolivian I</strain>
    </source>
</reference>